<evidence type="ECO:0000256" key="8">
    <source>
        <dbReference type="ARBA" id="ARBA00022801"/>
    </source>
</evidence>
<organism evidence="20 21">
    <name type="scientific">Prymnesium parvum</name>
    <name type="common">Toxic golden alga</name>
    <dbReference type="NCBI Taxonomy" id="97485"/>
    <lineage>
        <taxon>Eukaryota</taxon>
        <taxon>Haptista</taxon>
        <taxon>Haptophyta</taxon>
        <taxon>Prymnesiophyceae</taxon>
        <taxon>Prymnesiales</taxon>
        <taxon>Prymnesiaceae</taxon>
        <taxon>Prymnesium</taxon>
    </lineage>
</organism>
<dbReference type="InterPro" id="IPR013083">
    <property type="entry name" value="Znf_RING/FYVE/PHD"/>
</dbReference>
<evidence type="ECO:0000256" key="14">
    <source>
        <dbReference type="PROSITE-ProRule" id="PRU00502"/>
    </source>
</evidence>
<evidence type="ECO:0000313" key="21">
    <source>
        <dbReference type="Proteomes" id="UP001515480"/>
    </source>
</evidence>
<dbReference type="InterPro" id="IPR028889">
    <property type="entry name" value="USP"/>
</dbReference>
<feature type="domain" description="UBP-type" evidence="19">
    <location>
        <begin position="171"/>
        <end position="290"/>
    </location>
</feature>
<protein>
    <recommendedName>
        <fullName evidence="11 15">Ubiquitin carboxyl-terminal hydrolase</fullName>
        <ecNumber evidence="11 15">3.4.19.12</ecNumber>
    </recommendedName>
</protein>
<evidence type="ECO:0000256" key="7">
    <source>
        <dbReference type="ARBA" id="ARBA00022786"/>
    </source>
</evidence>
<keyword evidence="8 11" id="KW-0378">Hydrolase</keyword>
<dbReference type="PANTHER" id="PTHR24006">
    <property type="entry name" value="UBIQUITIN CARBOXYL-TERMINAL HYDROLASE"/>
    <property type="match status" value="1"/>
</dbReference>
<evidence type="ECO:0000259" key="19">
    <source>
        <dbReference type="PROSITE" id="PS50271"/>
    </source>
</evidence>
<keyword evidence="21" id="KW-1185">Reference proteome</keyword>
<dbReference type="PROSITE" id="PS00972">
    <property type="entry name" value="USP_1"/>
    <property type="match status" value="1"/>
</dbReference>
<dbReference type="SMART" id="SM00290">
    <property type="entry name" value="ZnF_UBP"/>
    <property type="match status" value="1"/>
</dbReference>
<keyword evidence="7 11" id="KW-0833">Ubl conjugation pathway</keyword>
<evidence type="ECO:0000256" key="3">
    <source>
        <dbReference type="ARBA" id="ARBA00022670"/>
    </source>
</evidence>
<dbReference type="GO" id="GO:0005829">
    <property type="term" value="C:cytosol"/>
    <property type="evidence" value="ECO:0007669"/>
    <property type="project" value="TreeGrafter"/>
</dbReference>
<accession>A0AB34J9S7</accession>
<dbReference type="Pfam" id="PF02148">
    <property type="entry name" value="zf-UBP"/>
    <property type="match status" value="1"/>
</dbReference>
<feature type="domain" description="UBA" evidence="17">
    <location>
        <begin position="703"/>
        <end position="743"/>
    </location>
</feature>
<dbReference type="Pfam" id="PF00443">
    <property type="entry name" value="UCH"/>
    <property type="match status" value="1"/>
</dbReference>
<comment type="catalytic activity">
    <reaction evidence="1 11 15">
        <text>Thiol-dependent hydrolysis of ester, thioester, amide, peptide and isopeptide bonds formed by the C-terminal Gly of ubiquitin (a 76-residue protein attached to proteins as an intracellular targeting signal).</text>
        <dbReference type="EC" id="3.4.19.12"/>
    </reaction>
</comment>
<evidence type="ECO:0000256" key="1">
    <source>
        <dbReference type="ARBA" id="ARBA00000707"/>
    </source>
</evidence>
<dbReference type="InterPro" id="IPR001607">
    <property type="entry name" value="Znf_UBP"/>
</dbReference>
<dbReference type="PROSITE" id="PS50235">
    <property type="entry name" value="USP_3"/>
    <property type="match status" value="1"/>
</dbReference>
<dbReference type="EMBL" id="JBGBPQ010000011">
    <property type="protein sequence ID" value="KAL1515343.1"/>
    <property type="molecule type" value="Genomic_DNA"/>
</dbReference>
<evidence type="ECO:0000313" key="20">
    <source>
        <dbReference type="EMBL" id="KAL1515343.1"/>
    </source>
</evidence>
<dbReference type="InterPro" id="IPR018200">
    <property type="entry name" value="USP_CS"/>
</dbReference>
<evidence type="ECO:0000256" key="2">
    <source>
        <dbReference type="ARBA" id="ARBA00009085"/>
    </source>
</evidence>
<dbReference type="SMART" id="SM00165">
    <property type="entry name" value="UBA"/>
    <property type="match status" value="2"/>
</dbReference>
<name>A0AB34J9S7_PRYPA</name>
<feature type="domain" description="USP" evidence="18">
    <location>
        <begin position="332"/>
        <end position="837"/>
    </location>
</feature>
<dbReference type="GO" id="GO:0004843">
    <property type="term" value="F:cysteine-type deubiquitinase activity"/>
    <property type="evidence" value="ECO:0007669"/>
    <property type="project" value="UniProtKB-UniRule"/>
</dbReference>
<gene>
    <name evidence="20" type="ORF">AB1Y20_001974</name>
</gene>
<evidence type="ECO:0000256" key="4">
    <source>
        <dbReference type="ARBA" id="ARBA00022723"/>
    </source>
</evidence>
<dbReference type="CDD" id="cd14386">
    <property type="entry name" value="UBA2_UBP5"/>
    <property type="match status" value="1"/>
</dbReference>
<evidence type="ECO:0000256" key="6">
    <source>
        <dbReference type="ARBA" id="ARBA00022771"/>
    </source>
</evidence>
<dbReference type="InterPro" id="IPR001394">
    <property type="entry name" value="Peptidase_C19_UCH"/>
</dbReference>
<dbReference type="Gene3D" id="1.10.8.10">
    <property type="entry name" value="DNA helicase RuvA subunit, C-terminal domain"/>
    <property type="match status" value="2"/>
</dbReference>
<feature type="compositionally biased region" description="Low complexity" evidence="16">
    <location>
        <begin position="621"/>
        <end position="633"/>
    </location>
</feature>
<dbReference type="SUPFAM" id="SSF57850">
    <property type="entry name" value="RING/U-box"/>
    <property type="match status" value="1"/>
</dbReference>
<dbReference type="GO" id="GO:0008270">
    <property type="term" value="F:zinc ion binding"/>
    <property type="evidence" value="ECO:0007669"/>
    <property type="project" value="UniProtKB-UniRule"/>
</dbReference>
<dbReference type="EC" id="3.4.19.12" evidence="11 15"/>
<dbReference type="AlphaFoldDB" id="A0AB34J9S7"/>
<dbReference type="SUPFAM" id="SSF54001">
    <property type="entry name" value="Cysteine proteinases"/>
    <property type="match status" value="1"/>
</dbReference>
<dbReference type="InterPro" id="IPR015940">
    <property type="entry name" value="UBA"/>
</dbReference>
<proteinExistence type="inferred from homology"/>
<reference evidence="20 21" key="1">
    <citation type="journal article" date="2024" name="Science">
        <title>Giant polyketide synthase enzymes in the biosynthesis of giant marine polyether toxins.</title>
        <authorList>
            <person name="Fallon T.R."/>
            <person name="Shende V.V."/>
            <person name="Wierzbicki I.H."/>
            <person name="Pendleton A.L."/>
            <person name="Watervoot N.F."/>
            <person name="Auber R.P."/>
            <person name="Gonzalez D.J."/>
            <person name="Wisecaver J.H."/>
            <person name="Moore B.S."/>
        </authorList>
    </citation>
    <scope>NUCLEOTIDE SEQUENCE [LARGE SCALE GENOMIC DNA]</scope>
    <source>
        <strain evidence="20 21">12B1</strain>
    </source>
</reference>
<dbReference type="FunFam" id="1.10.8.10:FF:000086">
    <property type="entry name" value="Ubiquitin carboxyl-terminal hydrolase"/>
    <property type="match status" value="1"/>
</dbReference>
<feature type="binding site" evidence="13">
    <location>
        <position position="197"/>
    </location>
    <ligand>
        <name>Zn(2+)</name>
        <dbReference type="ChEBI" id="CHEBI:29105"/>
    </ligand>
</feature>
<dbReference type="PROSITE" id="PS50030">
    <property type="entry name" value="UBA"/>
    <property type="match status" value="2"/>
</dbReference>
<dbReference type="GO" id="GO:0006508">
    <property type="term" value="P:proteolysis"/>
    <property type="evidence" value="ECO:0007669"/>
    <property type="project" value="UniProtKB-KW"/>
</dbReference>
<evidence type="ECO:0000256" key="15">
    <source>
        <dbReference type="RuleBase" id="RU366025"/>
    </source>
</evidence>
<evidence type="ECO:0000256" key="16">
    <source>
        <dbReference type="SAM" id="MobiDB-lite"/>
    </source>
</evidence>
<evidence type="ECO:0000256" key="9">
    <source>
        <dbReference type="ARBA" id="ARBA00022807"/>
    </source>
</evidence>
<evidence type="ECO:0000256" key="5">
    <source>
        <dbReference type="ARBA" id="ARBA00022737"/>
    </source>
</evidence>
<keyword evidence="4 11" id="KW-0479">Metal-binding</keyword>
<keyword evidence="5" id="KW-0677">Repeat</keyword>
<dbReference type="InterPro" id="IPR050164">
    <property type="entry name" value="Peptidase_C19"/>
</dbReference>
<dbReference type="PANTHER" id="PTHR24006:SF664">
    <property type="entry name" value="UBIQUITIN CARBOXYL-TERMINAL HYDROLASE"/>
    <property type="match status" value="1"/>
</dbReference>
<dbReference type="InterPro" id="IPR041432">
    <property type="entry name" value="UBP13_Znf-UBP_var"/>
</dbReference>
<evidence type="ECO:0000259" key="18">
    <source>
        <dbReference type="PROSITE" id="PS50235"/>
    </source>
</evidence>
<feature type="active site" description="Nucleophile" evidence="12">
    <location>
        <position position="341"/>
    </location>
</feature>
<keyword evidence="9 11" id="KW-0788">Thiol protease</keyword>
<dbReference type="InterPro" id="IPR009060">
    <property type="entry name" value="UBA-like_sf"/>
</dbReference>
<evidence type="ECO:0000256" key="12">
    <source>
        <dbReference type="PIRSR" id="PIRSR016308-1"/>
    </source>
</evidence>
<dbReference type="Pfam" id="PF00627">
    <property type="entry name" value="UBA"/>
    <property type="match status" value="2"/>
</dbReference>
<keyword evidence="3 11" id="KW-0645">Protease</keyword>
<dbReference type="Pfam" id="PF17807">
    <property type="entry name" value="zf-UBP_var"/>
    <property type="match status" value="1"/>
</dbReference>
<dbReference type="PIRSF" id="PIRSF016308">
    <property type="entry name" value="UBP"/>
    <property type="match status" value="1"/>
</dbReference>
<sequence>MAPTEAELEAIRAAMRGLRPAGAYDRVFNDECMFSFDTPFSPRGLYFSLTSYQSFGADYVAIDQQKAGAPRLYVHLKWTKVAKELPPPSEADGPKKLAIGVDDGFKVDEEKFDVVKEHALVLLGGPPVAPVPLPCDELPTLVADAANAAINHSSVLAEDKAAAVAWEAEVKESKYAADLVQLPPTKPISANPADWVCEESGLKENLWLNLSDGHIGSGRRHYDGSGGANGALNHYEQTRVTHPPNGFPLVVKLGTITSQGADVYSYAPEEDTEVTDPKLAEHLAHWGINMMAMQKTELSVTELNIQANEKLELDKITEAGKELVPLTGPGFIGLRNLGNSCYMNSVLQILAATPEFGARFLEPASNIFRTAPEDPSQDVLTQMSKLATGLLTPAYATPQDGEGGECFISPRMFKMALAKGHQEFSSAKQQDALEYMQHLLDKLARAEHAASGRLGEGAPYSSLFTFALEEKYFVDGMSAYKTAGGQVTLSLDIPLEMAQNKADVDAYMARREKRQKTDAVDASSAEEEPVVPKVSLEACLAKFAAAEPVDSFRGRAGAIKTVKLRSFPKYLAIHMRRYYIDGWTPKKLSVQVQVPDEIDLSALRGSGPSEGEALLPDDDPTPAAATATAAAPAPLEPDEAVVAQLVSMGFSENGSKRAAVAVQNSNAEAAMEWVFAHMEDADFNDPLPPPGAAGGAGANGAAEPDAGAVETLASMGFSPEHAKGALIVTKGDLERAGDWLFSHMDNLDAAVAEALGSASAGGGGDASTAAADVPLNDGGGQYELLGFISHMGSNTACGHYVCHIKKENKWALFNDRKVAVSEDTPRELGYIYILKRKD</sequence>
<dbReference type="InterPro" id="IPR038765">
    <property type="entry name" value="Papain-like_cys_pep_sf"/>
</dbReference>
<keyword evidence="6 14" id="KW-0863">Zinc-finger</keyword>
<dbReference type="GO" id="GO:0005634">
    <property type="term" value="C:nucleus"/>
    <property type="evidence" value="ECO:0007669"/>
    <property type="project" value="TreeGrafter"/>
</dbReference>
<comment type="similarity">
    <text evidence="2 11 15">Belongs to the peptidase C19 family.</text>
</comment>
<dbReference type="Gene3D" id="3.90.70.10">
    <property type="entry name" value="Cysteine proteinases"/>
    <property type="match status" value="1"/>
</dbReference>
<dbReference type="InterPro" id="IPR016652">
    <property type="entry name" value="Ubiquitinyl_hydrolase"/>
</dbReference>
<evidence type="ECO:0000256" key="13">
    <source>
        <dbReference type="PIRSR" id="PIRSR016308-3"/>
    </source>
</evidence>
<evidence type="ECO:0000256" key="11">
    <source>
        <dbReference type="PIRNR" id="PIRNR016308"/>
    </source>
</evidence>
<feature type="region of interest" description="Disordered" evidence="16">
    <location>
        <begin position="682"/>
        <end position="703"/>
    </location>
</feature>
<feature type="region of interest" description="Disordered" evidence="16">
    <location>
        <begin position="601"/>
        <end position="634"/>
    </location>
</feature>
<dbReference type="Proteomes" id="UP001515480">
    <property type="component" value="Unassembled WGS sequence"/>
</dbReference>
<comment type="caution">
    <text evidence="20">The sequence shown here is derived from an EMBL/GenBank/DDBJ whole genome shotgun (WGS) entry which is preliminary data.</text>
</comment>
<dbReference type="PROSITE" id="PS00973">
    <property type="entry name" value="USP_2"/>
    <property type="match status" value="1"/>
</dbReference>
<dbReference type="SUPFAM" id="SSF46934">
    <property type="entry name" value="UBA-like"/>
    <property type="match status" value="1"/>
</dbReference>
<feature type="active site" description="Proton acceptor" evidence="12">
    <location>
        <position position="799"/>
    </location>
</feature>
<dbReference type="PROSITE" id="PS50271">
    <property type="entry name" value="ZF_UBP"/>
    <property type="match status" value="1"/>
</dbReference>
<dbReference type="Gene3D" id="3.30.40.10">
    <property type="entry name" value="Zinc/RING finger domain, C3HC4 (zinc finger)"/>
    <property type="match status" value="2"/>
</dbReference>
<keyword evidence="10 11" id="KW-0862">Zinc</keyword>
<evidence type="ECO:0000256" key="10">
    <source>
        <dbReference type="ARBA" id="ARBA00022833"/>
    </source>
</evidence>
<dbReference type="GO" id="GO:0016579">
    <property type="term" value="P:protein deubiquitination"/>
    <property type="evidence" value="ECO:0007669"/>
    <property type="project" value="InterPro"/>
</dbReference>
<feature type="domain" description="UBA" evidence="17">
    <location>
        <begin position="636"/>
        <end position="677"/>
    </location>
</feature>
<evidence type="ECO:0000259" key="17">
    <source>
        <dbReference type="PROSITE" id="PS50030"/>
    </source>
</evidence>